<dbReference type="InterPro" id="IPR013780">
    <property type="entry name" value="Glyco_hydro_b"/>
</dbReference>
<feature type="domain" description="Glycosyl hydrolase family 30 beta sandwich" evidence="6">
    <location>
        <begin position="432"/>
        <end position="492"/>
    </location>
</feature>
<comment type="similarity">
    <text evidence="1 4">Belongs to the glycosyl hydrolase 30 family.</text>
</comment>
<proteinExistence type="inferred from homology"/>
<dbReference type="KEGG" id="ark:D6B99_01810"/>
<sequence length="494" mass="55951">MKKINYIIIGMSLVLASCQQPHQKTSAQEKSTLDEIAFKMAGKKAIVYTTAEGTNERISPTDTISFEAEPQPLETDICVFVDPTHQFQKITGFGGALTDASAETFAKMPKNIQDSIINAYYDSTSGIGYTFGRTNINSCDFSSDSYTYVKDNDSALKSFSVQHDEQFKIPLIKRVNQKLDGNLKLFASPWTPPAWMKDNNDMLHGGHLKKEYYAAWANYFIKFIEAYKAEGINIWGVSVQNEPMAKQKWESCIFTAEEERDFIKDALGPAFDKAGMQDKKIIAWDHNRDLAYQYASTILNDSAAAKYVWGIGFHWYETWTKSTPLFNNIIRLHESFPNVNLLFTEGCKEKFDFNKINDWSLGELYANNILNDLNNGITAYCDWNILVDQTGGPNHVSNFCFAPLVGDVNSGKLYYTNEYWYIGQFSKFIRPGARRVSTTTNRDILQATSFLNKNGQLATVVLNRTDTPIAYHLWINGQWAAELAKPHSIATILF</sequence>
<evidence type="ECO:0000256" key="2">
    <source>
        <dbReference type="ARBA" id="ARBA00022729"/>
    </source>
</evidence>
<dbReference type="GO" id="GO:0004348">
    <property type="term" value="F:glucosylceramidase activity"/>
    <property type="evidence" value="ECO:0007669"/>
    <property type="project" value="InterPro"/>
</dbReference>
<dbReference type="InterPro" id="IPR033453">
    <property type="entry name" value="Glyco_hydro_30_TIM-barrel"/>
</dbReference>
<dbReference type="PRINTS" id="PR00843">
    <property type="entry name" value="GLHYDRLASE30"/>
</dbReference>
<keyword evidence="3 4" id="KW-0378">Hydrolase</keyword>
<evidence type="ECO:0000259" key="6">
    <source>
        <dbReference type="Pfam" id="PF17189"/>
    </source>
</evidence>
<dbReference type="Gene3D" id="2.60.40.1180">
    <property type="entry name" value="Golgi alpha-mannosidase II"/>
    <property type="match status" value="1"/>
</dbReference>
<keyword evidence="8" id="KW-1185">Reference proteome</keyword>
<evidence type="ECO:0000313" key="7">
    <source>
        <dbReference type="EMBL" id="AYD46459.1"/>
    </source>
</evidence>
<dbReference type="InterPro" id="IPR033452">
    <property type="entry name" value="GH30_C"/>
</dbReference>
<dbReference type="RefSeq" id="WP_119984510.1">
    <property type="nucleotide sequence ID" value="NZ_CP032489.1"/>
</dbReference>
<protein>
    <submittedName>
        <fullName evidence="7">Glycosyl hydrolase</fullName>
    </submittedName>
</protein>
<dbReference type="AlphaFoldDB" id="A0A386HLG0"/>
<keyword evidence="4" id="KW-0326">Glycosidase</keyword>
<dbReference type="InterPro" id="IPR017853">
    <property type="entry name" value="GH"/>
</dbReference>
<dbReference type="GO" id="GO:0006680">
    <property type="term" value="P:glucosylceramide catabolic process"/>
    <property type="evidence" value="ECO:0007669"/>
    <property type="project" value="TreeGrafter"/>
</dbReference>
<evidence type="ECO:0000256" key="1">
    <source>
        <dbReference type="ARBA" id="ARBA00005382"/>
    </source>
</evidence>
<evidence type="ECO:0000313" key="8">
    <source>
        <dbReference type="Proteomes" id="UP000266118"/>
    </source>
</evidence>
<dbReference type="PANTHER" id="PTHR11069:SF23">
    <property type="entry name" value="LYSOSOMAL ACID GLUCOSYLCERAMIDASE"/>
    <property type="match status" value="1"/>
</dbReference>
<dbReference type="Pfam" id="PF02055">
    <property type="entry name" value="Glyco_hydro_30"/>
    <property type="match status" value="1"/>
</dbReference>
<evidence type="ECO:0000256" key="3">
    <source>
        <dbReference type="ARBA" id="ARBA00022801"/>
    </source>
</evidence>
<feature type="domain" description="Glycosyl hydrolase family 30 TIM-barrel" evidence="5">
    <location>
        <begin position="90"/>
        <end position="429"/>
    </location>
</feature>
<dbReference type="PROSITE" id="PS51257">
    <property type="entry name" value="PROKAR_LIPOPROTEIN"/>
    <property type="match status" value="1"/>
</dbReference>
<evidence type="ECO:0000256" key="4">
    <source>
        <dbReference type="RuleBase" id="RU361188"/>
    </source>
</evidence>
<gene>
    <name evidence="7" type="ORF">D6B99_01810</name>
</gene>
<reference evidence="7 8" key="1">
    <citation type="submission" date="2018-09" db="EMBL/GenBank/DDBJ databases">
        <title>Arachidicoccus sp. nov., a bacterium isolated from soil.</title>
        <authorList>
            <person name="Weon H.-Y."/>
            <person name="Kwon S.-W."/>
            <person name="Lee S.A."/>
        </authorList>
    </citation>
    <scope>NUCLEOTIDE SEQUENCE [LARGE SCALE GENOMIC DNA]</scope>
    <source>
        <strain evidence="7 8">KIS59-12</strain>
    </source>
</reference>
<dbReference type="PANTHER" id="PTHR11069">
    <property type="entry name" value="GLUCOSYLCERAMIDASE"/>
    <property type="match status" value="1"/>
</dbReference>
<accession>A0A386HLG0</accession>
<dbReference type="GO" id="GO:0016020">
    <property type="term" value="C:membrane"/>
    <property type="evidence" value="ECO:0007669"/>
    <property type="project" value="GOC"/>
</dbReference>
<dbReference type="Pfam" id="PF17189">
    <property type="entry name" value="Glyco_hydro_30C"/>
    <property type="match status" value="1"/>
</dbReference>
<dbReference type="SUPFAM" id="SSF51445">
    <property type="entry name" value="(Trans)glycosidases"/>
    <property type="match status" value="1"/>
</dbReference>
<dbReference type="OrthoDB" id="9806701at2"/>
<organism evidence="7 8">
    <name type="scientific">Arachidicoccus soli</name>
    <dbReference type="NCBI Taxonomy" id="2341117"/>
    <lineage>
        <taxon>Bacteria</taxon>
        <taxon>Pseudomonadati</taxon>
        <taxon>Bacteroidota</taxon>
        <taxon>Chitinophagia</taxon>
        <taxon>Chitinophagales</taxon>
        <taxon>Chitinophagaceae</taxon>
        <taxon>Arachidicoccus</taxon>
    </lineage>
</organism>
<keyword evidence="2" id="KW-0732">Signal</keyword>
<name>A0A386HLG0_9BACT</name>
<dbReference type="Gene3D" id="3.20.20.80">
    <property type="entry name" value="Glycosidases"/>
    <property type="match status" value="1"/>
</dbReference>
<dbReference type="EMBL" id="CP032489">
    <property type="protein sequence ID" value="AYD46459.1"/>
    <property type="molecule type" value="Genomic_DNA"/>
</dbReference>
<dbReference type="InterPro" id="IPR001139">
    <property type="entry name" value="Glyco_hydro_30"/>
</dbReference>
<dbReference type="Proteomes" id="UP000266118">
    <property type="component" value="Chromosome"/>
</dbReference>
<evidence type="ECO:0000259" key="5">
    <source>
        <dbReference type="Pfam" id="PF02055"/>
    </source>
</evidence>